<evidence type="ECO:0000313" key="3">
    <source>
        <dbReference type="Proteomes" id="UP000011680"/>
    </source>
</evidence>
<organism evidence="2 3">
    <name type="scientific">Halococcus thailandensis JCM 13552</name>
    <dbReference type="NCBI Taxonomy" id="1227457"/>
    <lineage>
        <taxon>Archaea</taxon>
        <taxon>Methanobacteriati</taxon>
        <taxon>Methanobacteriota</taxon>
        <taxon>Stenosarchaea group</taxon>
        <taxon>Halobacteria</taxon>
        <taxon>Halobacteriales</taxon>
        <taxon>Halococcaceae</taxon>
        <taxon>Halococcus</taxon>
    </lineage>
</organism>
<reference evidence="2 3" key="1">
    <citation type="journal article" date="2014" name="PLoS Genet.">
        <title>Phylogenetically driven sequencing of extremely halophilic archaea reveals strategies for static and dynamic osmo-response.</title>
        <authorList>
            <person name="Becker E.A."/>
            <person name="Seitzer P.M."/>
            <person name="Tritt A."/>
            <person name="Larsen D."/>
            <person name="Krusor M."/>
            <person name="Yao A.I."/>
            <person name="Wu D."/>
            <person name="Madern D."/>
            <person name="Eisen J.A."/>
            <person name="Darling A.E."/>
            <person name="Facciotti M.T."/>
        </authorList>
    </citation>
    <scope>NUCLEOTIDE SEQUENCE [LARGE SCALE GENOMIC DNA]</scope>
    <source>
        <strain evidence="2 3">JCM 13552</strain>
    </source>
</reference>
<dbReference type="AlphaFoldDB" id="M0NFA7"/>
<feature type="transmembrane region" description="Helical" evidence="1">
    <location>
        <begin position="7"/>
        <end position="28"/>
    </location>
</feature>
<feature type="transmembrane region" description="Helical" evidence="1">
    <location>
        <begin position="40"/>
        <end position="60"/>
    </location>
</feature>
<dbReference type="Proteomes" id="UP000011680">
    <property type="component" value="Unassembled WGS sequence"/>
</dbReference>
<keyword evidence="1" id="KW-0472">Membrane</keyword>
<feature type="transmembrane region" description="Helical" evidence="1">
    <location>
        <begin position="117"/>
        <end position="141"/>
    </location>
</feature>
<accession>M0NFA7</accession>
<keyword evidence="3" id="KW-1185">Reference proteome</keyword>
<protein>
    <recommendedName>
        <fullName evidence="4">Integral membrane protein</fullName>
    </recommendedName>
</protein>
<dbReference type="EMBL" id="AOMF01000037">
    <property type="protein sequence ID" value="EMA56501.1"/>
    <property type="molecule type" value="Genomic_DNA"/>
</dbReference>
<comment type="caution">
    <text evidence="2">The sequence shown here is derived from an EMBL/GenBank/DDBJ whole genome shotgun (WGS) entry which is preliminary data.</text>
</comment>
<keyword evidence="1" id="KW-0812">Transmembrane</keyword>
<sequence>MKLPVLLALFSSGGFLLIGLLTGVWKYWHMMGSDEGTAPTYVNVAHRAALLYSFASLVIYEFVQRSPFSTTVNLIAVVAPILFFAIAVGSYITHGLLGDTDNQFRDSGIINPTVLRGSMWALIVAEIGGFSVLFIGVILTLV</sequence>
<evidence type="ECO:0000313" key="2">
    <source>
        <dbReference type="EMBL" id="EMA56501.1"/>
    </source>
</evidence>
<keyword evidence="1" id="KW-1133">Transmembrane helix</keyword>
<dbReference type="OrthoDB" id="385277at2157"/>
<gene>
    <name evidence="2" type="ORF">C451_02213</name>
</gene>
<dbReference type="RefSeq" id="WP_007737139.1">
    <property type="nucleotide sequence ID" value="NZ_AOMF01000037.1"/>
</dbReference>
<feature type="transmembrane region" description="Helical" evidence="1">
    <location>
        <begin position="72"/>
        <end position="97"/>
    </location>
</feature>
<evidence type="ECO:0000256" key="1">
    <source>
        <dbReference type="SAM" id="Phobius"/>
    </source>
</evidence>
<proteinExistence type="predicted"/>
<name>M0NFA7_9EURY</name>
<evidence type="ECO:0008006" key="4">
    <source>
        <dbReference type="Google" id="ProtNLM"/>
    </source>
</evidence>